<name>A0ABY4HX62_CHIFI</name>
<sequence length="76" mass="8627">MENNYDQLMMISEEFINKLSALPDITYVNITISCGSPYIKDDRKVEKAKNIFWQQLVVTDATIGNSINLVIDKSGQ</sequence>
<dbReference type="EMBL" id="CP095855">
    <property type="protein sequence ID" value="UPK67980.1"/>
    <property type="molecule type" value="Genomic_DNA"/>
</dbReference>
<evidence type="ECO:0000313" key="2">
    <source>
        <dbReference type="Proteomes" id="UP000830198"/>
    </source>
</evidence>
<proteinExistence type="predicted"/>
<dbReference type="RefSeq" id="WP_247810322.1">
    <property type="nucleotide sequence ID" value="NZ_CP095855.1"/>
</dbReference>
<gene>
    <name evidence="1" type="ORF">MYF79_23795</name>
</gene>
<organism evidence="1 2">
    <name type="scientific">Chitinophaga filiformis</name>
    <name type="common">Myxococcus filiformis</name>
    <name type="synonym">Flexibacter filiformis</name>
    <dbReference type="NCBI Taxonomy" id="104663"/>
    <lineage>
        <taxon>Bacteria</taxon>
        <taxon>Pseudomonadati</taxon>
        <taxon>Bacteroidota</taxon>
        <taxon>Chitinophagia</taxon>
        <taxon>Chitinophagales</taxon>
        <taxon>Chitinophagaceae</taxon>
        <taxon>Chitinophaga</taxon>
    </lineage>
</organism>
<evidence type="ECO:0000313" key="1">
    <source>
        <dbReference type="EMBL" id="UPK67980.1"/>
    </source>
</evidence>
<accession>A0ABY4HX62</accession>
<keyword evidence="2" id="KW-1185">Reference proteome</keyword>
<reference evidence="1 2" key="1">
    <citation type="submission" date="2022-04" db="EMBL/GenBank/DDBJ databases">
        <title>The arsenic-methylating capacity of Chitinophaga filiformis YT5 during chitin decomposition.</title>
        <authorList>
            <person name="Chen G."/>
            <person name="Liang Y."/>
        </authorList>
    </citation>
    <scope>NUCLEOTIDE SEQUENCE [LARGE SCALE GENOMIC DNA]</scope>
    <source>
        <strain evidence="1 2">YT5</strain>
    </source>
</reference>
<protein>
    <submittedName>
        <fullName evidence="1">Uncharacterized protein</fullName>
    </submittedName>
</protein>
<dbReference type="Proteomes" id="UP000830198">
    <property type="component" value="Chromosome"/>
</dbReference>